<dbReference type="PANTHER" id="PTHR21064">
    <property type="entry name" value="AMINOGLYCOSIDE PHOSPHOTRANSFERASE DOMAIN-CONTAINING PROTEIN-RELATED"/>
    <property type="match status" value="1"/>
</dbReference>
<evidence type="ECO:0000313" key="4">
    <source>
        <dbReference type="Proteomes" id="UP000638648"/>
    </source>
</evidence>
<comment type="caution">
    <text evidence="3">The sequence shown here is derived from an EMBL/GenBank/DDBJ whole genome shotgun (WGS) entry which is preliminary data.</text>
</comment>
<evidence type="ECO:0000259" key="2">
    <source>
        <dbReference type="Pfam" id="PF01636"/>
    </source>
</evidence>
<evidence type="ECO:0000313" key="3">
    <source>
        <dbReference type="EMBL" id="MBE1610589.1"/>
    </source>
</evidence>
<gene>
    <name evidence="3" type="ORF">HEB94_007437</name>
</gene>
<dbReference type="SUPFAM" id="SSF56112">
    <property type="entry name" value="Protein kinase-like (PK-like)"/>
    <property type="match status" value="1"/>
</dbReference>
<dbReference type="RefSeq" id="WP_192753940.1">
    <property type="nucleotide sequence ID" value="NZ_BAABJL010000095.1"/>
</dbReference>
<comment type="similarity">
    <text evidence="1">Belongs to the pseudomonas-type ThrB family.</text>
</comment>
<dbReference type="AlphaFoldDB" id="A0A927N206"/>
<protein>
    <submittedName>
        <fullName evidence="3">Homoserine kinase type II</fullName>
        <ecNumber evidence="3">2.7.1.39</ecNumber>
    </submittedName>
</protein>
<dbReference type="InterPro" id="IPR011009">
    <property type="entry name" value="Kinase-like_dom_sf"/>
</dbReference>
<sequence length="334" mass="36961">MSDDLDSVLDSWRVRPIAPIARATSGTMNETFLVPTATGPVVLRRHQRTDRREIEHEHQVIAHAIGRGLPVPAILVTAAGERLVEHGGRFYSLFAHAPGTQVTKAELTPPHAHAMGTMLARLHLVLADFDSGAAAHSEPSAASPATAARVPVPTRAATLRRLRDLLAEVERREQGPDERLAAGQLRGWVAWWEANAGPRLPDPPGADTTQPIHGDFQETNLFFEGERIVAVIDWDRARHHCRAEEVVRTWDLSFQLRPALCTAFLAGYRTLLELTSEQLDAAAARYGFSRLHAPWLHETIYLRGENRLRVFLRAAGPGFTPFPDSWAILRGQLA</sequence>
<evidence type="ECO:0000256" key="1">
    <source>
        <dbReference type="ARBA" id="ARBA00038240"/>
    </source>
</evidence>
<dbReference type="Gene3D" id="3.90.1200.10">
    <property type="match status" value="1"/>
</dbReference>
<dbReference type="PANTHER" id="PTHR21064:SF6">
    <property type="entry name" value="AMINOGLYCOSIDE PHOSPHOTRANSFERASE DOMAIN-CONTAINING PROTEIN"/>
    <property type="match status" value="1"/>
</dbReference>
<dbReference type="Pfam" id="PF01636">
    <property type="entry name" value="APH"/>
    <property type="match status" value="1"/>
</dbReference>
<dbReference type="GO" id="GO:0004413">
    <property type="term" value="F:homoserine kinase activity"/>
    <property type="evidence" value="ECO:0007669"/>
    <property type="project" value="UniProtKB-EC"/>
</dbReference>
<name>A0A927N206_9ACTN</name>
<dbReference type="EC" id="2.7.1.39" evidence="3"/>
<dbReference type="Proteomes" id="UP000638648">
    <property type="component" value="Unassembled WGS sequence"/>
</dbReference>
<feature type="domain" description="Aminoglycoside phosphotransferase" evidence="2">
    <location>
        <begin position="22"/>
        <end position="269"/>
    </location>
</feature>
<accession>A0A927N206</accession>
<keyword evidence="3" id="KW-0418">Kinase</keyword>
<dbReference type="InterPro" id="IPR002575">
    <property type="entry name" value="Aminoglycoside_PTrfase"/>
</dbReference>
<dbReference type="Gene3D" id="3.30.200.20">
    <property type="entry name" value="Phosphorylase Kinase, domain 1"/>
    <property type="match status" value="1"/>
</dbReference>
<dbReference type="InterPro" id="IPR050249">
    <property type="entry name" value="Pseudomonas-type_ThrB"/>
</dbReference>
<proteinExistence type="inferred from homology"/>
<organism evidence="3 4">
    <name type="scientific">Actinopolymorpha pittospori</name>
    <dbReference type="NCBI Taxonomy" id="648752"/>
    <lineage>
        <taxon>Bacteria</taxon>
        <taxon>Bacillati</taxon>
        <taxon>Actinomycetota</taxon>
        <taxon>Actinomycetes</taxon>
        <taxon>Propionibacteriales</taxon>
        <taxon>Actinopolymorphaceae</taxon>
        <taxon>Actinopolymorpha</taxon>
    </lineage>
</organism>
<dbReference type="EMBL" id="JADBEM010000001">
    <property type="protein sequence ID" value="MBE1610589.1"/>
    <property type="molecule type" value="Genomic_DNA"/>
</dbReference>
<keyword evidence="4" id="KW-1185">Reference proteome</keyword>
<keyword evidence="3" id="KW-0808">Transferase</keyword>
<reference evidence="3" key="1">
    <citation type="submission" date="2020-10" db="EMBL/GenBank/DDBJ databases">
        <title>Sequencing the genomes of 1000 actinobacteria strains.</title>
        <authorList>
            <person name="Klenk H.-P."/>
        </authorList>
    </citation>
    <scope>NUCLEOTIDE SEQUENCE</scope>
    <source>
        <strain evidence="3">DSM 45354</strain>
    </source>
</reference>